<organism evidence="2 3">
    <name type="scientific">Cryptococcus floricola</name>
    <dbReference type="NCBI Taxonomy" id="2591691"/>
    <lineage>
        <taxon>Eukaryota</taxon>
        <taxon>Fungi</taxon>
        <taxon>Dikarya</taxon>
        <taxon>Basidiomycota</taxon>
        <taxon>Agaricomycotina</taxon>
        <taxon>Tremellomycetes</taxon>
        <taxon>Tremellales</taxon>
        <taxon>Cryptococcaceae</taxon>
        <taxon>Cryptococcus</taxon>
    </lineage>
</organism>
<accession>A0A5D3AS49</accession>
<name>A0A5D3AS49_9TREE</name>
<evidence type="ECO:0000313" key="2">
    <source>
        <dbReference type="EMBL" id="TYJ52566.1"/>
    </source>
</evidence>
<comment type="caution">
    <text evidence="2">The sequence shown here is derived from an EMBL/GenBank/DDBJ whole genome shotgun (WGS) entry which is preliminary data.</text>
</comment>
<dbReference type="AlphaFoldDB" id="A0A5D3AS49"/>
<evidence type="ECO:0000313" key="3">
    <source>
        <dbReference type="Proteomes" id="UP000322245"/>
    </source>
</evidence>
<protein>
    <submittedName>
        <fullName evidence="2">Uncharacterized protein</fullName>
    </submittedName>
</protein>
<sequence length="184" mass="20337">MADTMEIDSLPFDRSMNLNDQEEDEENQRPDGSDSSDEEMLSDDSMGEDDMSHDGRQRGGRSTAPSPTNDTRGPSVTLLFSSNETGYNSRHDTQVNQSLTLFQSTPSETGEEEETDVMERYYSFKDYDVGHTISVHDAIGSRLEPATEKKASDLAEMVERALISLKGQSLVNDVTLDLRSGAGQ</sequence>
<dbReference type="EMBL" id="NIDF01000127">
    <property type="protein sequence ID" value="TYJ52566.1"/>
    <property type="molecule type" value="Genomic_DNA"/>
</dbReference>
<evidence type="ECO:0000256" key="1">
    <source>
        <dbReference type="SAM" id="MobiDB-lite"/>
    </source>
</evidence>
<keyword evidence="3" id="KW-1185">Reference proteome</keyword>
<feature type="compositionally biased region" description="Polar residues" evidence="1">
    <location>
        <begin position="63"/>
        <end position="95"/>
    </location>
</feature>
<proteinExistence type="predicted"/>
<gene>
    <name evidence="2" type="ORF">B9479_006816</name>
</gene>
<feature type="region of interest" description="Disordered" evidence="1">
    <location>
        <begin position="1"/>
        <end position="95"/>
    </location>
</feature>
<reference evidence="2 3" key="1">
    <citation type="submission" date="2017-05" db="EMBL/GenBank/DDBJ databases">
        <title>The Genome Sequence of Tsuchiyaea wingfieldii DSM 27421.</title>
        <authorList>
            <person name="Cuomo C."/>
            <person name="Passer A."/>
            <person name="Billmyre B."/>
            <person name="Heitman J."/>
        </authorList>
    </citation>
    <scope>NUCLEOTIDE SEQUENCE [LARGE SCALE GENOMIC DNA]</scope>
    <source>
        <strain evidence="2 3">DSM 27421</strain>
    </source>
</reference>
<dbReference type="Proteomes" id="UP000322245">
    <property type="component" value="Unassembled WGS sequence"/>
</dbReference>
<feature type="compositionally biased region" description="Acidic residues" evidence="1">
    <location>
        <begin position="34"/>
        <end position="49"/>
    </location>
</feature>